<name>A0A1L3ZR36_9SPHN</name>
<feature type="region of interest" description="Disordered" evidence="1">
    <location>
        <begin position="49"/>
        <end position="73"/>
    </location>
</feature>
<gene>
    <name evidence="2" type="ORF">BSL82_01255</name>
</gene>
<dbReference type="RefSeq" id="WP_072595667.1">
    <property type="nucleotide sequence ID" value="NZ_CP018221.1"/>
</dbReference>
<dbReference type="EMBL" id="CP018221">
    <property type="protein sequence ID" value="API58091.1"/>
    <property type="molecule type" value="Genomic_DNA"/>
</dbReference>
<evidence type="ECO:0000256" key="1">
    <source>
        <dbReference type="SAM" id="MobiDB-lite"/>
    </source>
</evidence>
<accession>A0A1L3ZR36</accession>
<sequence length="387" mass="40072">MAVNTITDLIPDLYNALDVVSRELVGFIPAVSSDLTFERAAVGQTVRSPVAPASTASDITPAVTPPDDGEQTIGNVDMTIQKARRVPVRWNGEQSLGLNNNGPTRSRIMVDQFAQAMRTLCNEVEGDLAALHIAASRAYGTAAQTPFGTAGDFSDASNVLKILKDNGNASDAQLVIDTTAGAKLLGLQSRYDIAGDTIMQNQGIIVNKAGLMLRESAAVKTSTAGTMSGGTVATGSYAVGATVLSLKNATGTGACVAGDVITIADDTNKYVVASVSQAGANPATGDTITLAAPGLRKAISGEKVITVIAAAARNMAFTRSAIALATRAPALPVEGDSASDREIVSDPRSGLSFEVSMYKQYRQVQYEVALAWGVKAVKSEHIALLLG</sequence>
<protein>
    <submittedName>
        <fullName evidence="2">P22 coat-protein 5 family protein</fullName>
    </submittedName>
</protein>
<reference evidence="3" key="1">
    <citation type="submission" date="2016-11" db="EMBL/GenBank/DDBJ databases">
        <title>Complete Genome Sequence of alachlor-degrading Sphingomonas sp. strain JJ-A5.</title>
        <authorList>
            <person name="Lee H."/>
            <person name="Ka J.-O."/>
        </authorList>
    </citation>
    <scope>NUCLEOTIDE SEQUENCE [LARGE SCALE GENOMIC DNA]</scope>
    <source>
        <strain evidence="3">JJ-A5</strain>
    </source>
</reference>
<proteinExistence type="predicted"/>
<organism evidence="2 3">
    <name type="scientific">Tardibacter chloracetimidivorans</name>
    <dbReference type="NCBI Taxonomy" id="1921510"/>
    <lineage>
        <taxon>Bacteria</taxon>
        <taxon>Pseudomonadati</taxon>
        <taxon>Pseudomonadota</taxon>
        <taxon>Alphaproteobacteria</taxon>
        <taxon>Sphingomonadales</taxon>
        <taxon>Sphingomonadaceae</taxon>
        <taxon>Tardibacter</taxon>
    </lineage>
</organism>
<dbReference type="OrthoDB" id="3078155at2"/>
<dbReference type="STRING" id="1921510.BSL82_01255"/>
<evidence type="ECO:0000313" key="3">
    <source>
        <dbReference type="Proteomes" id="UP000182063"/>
    </source>
</evidence>
<evidence type="ECO:0000313" key="2">
    <source>
        <dbReference type="EMBL" id="API58091.1"/>
    </source>
</evidence>
<keyword evidence="3" id="KW-1185">Reference proteome</keyword>
<dbReference type="AlphaFoldDB" id="A0A1L3ZR36"/>
<dbReference type="KEGG" id="sphj:BSL82_01255"/>
<dbReference type="Proteomes" id="UP000182063">
    <property type="component" value="Chromosome"/>
</dbReference>